<sequence length="318" mass="32678">MTEQASSPAVTRVEIQVDTRAPGGTTNAYLVDGLLVDPAARTDALDAAVGIGDAADKNAADSDADDHDAASPHSIETIAVTHAHPDHVGAVSEYADLTDATVVAHANFCDRFADATEIEPDEIVCDGDQIGDSAVVAVETPGHAADHLAFAVGGGGDESGDRGEGNADGRTADSAADGTADGATDGHELICGDLAVADGSVVVGAPDGDLDAYLASLQRVRDAGYERIHPGHGPPIDDPAATCQRLIDHRLARERSVLDAIERGASDVDAVLDAAYEKDLSGVEDLARATVVAHLRKLLAEGRIGSAWTERLDCGCEH</sequence>
<protein>
    <submittedName>
        <fullName evidence="3">MBL fold metallo-hydrolase</fullName>
    </submittedName>
</protein>
<feature type="region of interest" description="Disordered" evidence="1">
    <location>
        <begin position="152"/>
        <end position="181"/>
    </location>
</feature>
<name>A0ABD6C3Z3_9EURY</name>
<evidence type="ECO:0000313" key="3">
    <source>
        <dbReference type="EMBL" id="MFD1571344.1"/>
    </source>
</evidence>
<comment type="caution">
    <text evidence="3">The sequence shown here is derived from an EMBL/GenBank/DDBJ whole genome shotgun (WGS) entry which is preliminary data.</text>
</comment>
<dbReference type="Proteomes" id="UP001597185">
    <property type="component" value="Unassembled WGS sequence"/>
</dbReference>
<dbReference type="SMART" id="SM00849">
    <property type="entry name" value="Lactamase_B"/>
    <property type="match status" value="1"/>
</dbReference>
<evidence type="ECO:0000256" key="1">
    <source>
        <dbReference type="SAM" id="MobiDB-lite"/>
    </source>
</evidence>
<dbReference type="PANTHER" id="PTHR23131:SF0">
    <property type="entry name" value="ENDORIBONUCLEASE LACTB2"/>
    <property type="match status" value="1"/>
</dbReference>
<dbReference type="InterPro" id="IPR001279">
    <property type="entry name" value="Metallo-B-lactamas"/>
</dbReference>
<reference evidence="3 4" key="1">
    <citation type="journal article" date="2019" name="Int. J. Syst. Evol. Microbiol.">
        <title>The Global Catalogue of Microorganisms (GCM) 10K type strain sequencing project: providing services to taxonomists for standard genome sequencing and annotation.</title>
        <authorList>
            <consortium name="The Broad Institute Genomics Platform"/>
            <consortium name="The Broad Institute Genome Sequencing Center for Infectious Disease"/>
            <person name="Wu L."/>
            <person name="Ma J."/>
        </authorList>
    </citation>
    <scope>NUCLEOTIDE SEQUENCE [LARGE SCALE GENOMIC DNA]</scope>
    <source>
        <strain evidence="3 4">CGMCC 1.12689</strain>
    </source>
</reference>
<dbReference type="EMBL" id="JBHUDB010000011">
    <property type="protein sequence ID" value="MFD1571344.1"/>
    <property type="molecule type" value="Genomic_DNA"/>
</dbReference>
<feature type="compositionally biased region" description="Basic and acidic residues" evidence="1">
    <location>
        <begin position="159"/>
        <end position="171"/>
    </location>
</feature>
<dbReference type="PANTHER" id="PTHR23131">
    <property type="entry name" value="ENDORIBONUCLEASE LACTB2"/>
    <property type="match status" value="1"/>
</dbReference>
<dbReference type="InterPro" id="IPR036388">
    <property type="entry name" value="WH-like_DNA-bd_sf"/>
</dbReference>
<dbReference type="InterPro" id="IPR050662">
    <property type="entry name" value="Sec-metab_biosynth-thioest"/>
</dbReference>
<gene>
    <name evidence="3" type="ORF">ACFR9T_12245</name>
</gene>
<organism evidence="3 4">
    <name type="scientific">Halorubrum laminariae</name>
    <dbReference type="NCBI Taxonomy" id="1433523"/>
    <lineage>
        <taxon>Archaea</taxon>
        <taxon>Methanobacteriati</taxon>
        <taxon>Methanobacteriota</taxon>
        <taxon>Stenosarchaea group</taxon>
        <taxon>Halobacteria</taxon>
        <taxon>Halobacteriales</taxon>
        <taxon>Haloferacaceae</taxon>
        <taxon>Halorubrum</taxon>
    </lineage>
</organism>
<feature type="compositionally biased region" description="Low complexity" evidence="1">
    <location>
        <begin position="172"/>
        <end position="181"/>
    </location>
</feature>
<dbReference type="SUPFAM" id="SSF56281">
    <property type="entry name" value="Metallo-hydrolase/oxidoreductase"/>
    <property type="match status" value="1"/>
</dbReference>
<proteinExistence type="predicted"/>
<dbReference type="InterPro" id="IPR036866">
    <property type="entry name" value="RibonucZ/Hydroxyglut_hydro"/>
</dbReference>
<dbReference type="AlphaFoldDB" id="A0ABD6C3Z3"/>
<evidence type="ECO:0000259" key="2">
    <source>
        <dbReference type="SMART" id="SM00849"/>
    </source>
</evidence>
<keyword evidence="4" id="KW-1185">Reference proteome</keyword>
<accession>A0ABD6C3Z3</accession>
<dbReference type="Gene3D" id="3.60.15.10">
    <property type="entry name" value="Ribonuclease Z/Hydroxyacylglutathione hydrolase-like"/>
    <property type="match status" value="1"/>
</dbReference>
<dbReference type="RefSeq" id="WP_256417598.1">
    <property type="nucleotide sequence ID" value="NZ_JANHDL010000003.1"/>
</dbReference>
<dbReference type="Gene3D" id="1.10.10.10">
    <property type="entry name" value="Winged helix-like DNA-binding domain superfamily/Winged helix DNA-binding domain"/>
    <property type="match status" value="1"/>
</dbReference>
<feature type="domain" description="Metallo-beta-lactamase" evidence="2">
    <location>
        <begin position="25"/>
        <end position="232"/>
    </location>
</feature>
<dbReference type="Pfam" id="PF00753">
    <property type="entry name" value="Lactamase_B"/>
    <property type="match status" value="1"/>
</dbReference>
<evidence type="ECO:0000313" key="4">
    <source>
        <dbReference type="Proteomes" id="UP001597185"/>
    </source>
</evidence>